<accession>A0A6C0ITD8</accession>
<feature type="compositionally biased region" description="Basic residues" evidence="3">
    <location>
        <begin position="23"/>
        <end position="55"/>
    </location>
</feature>
<dbReference type="GO" id="GO:0006508">
    <property type="term" value="P:proteolysis"/>
    <property type="evidence" value="ECO:0007669"/>
    <property type="project" value="UniProtKB-KW"/>
</dbReference>
<dbReference type="Pfam" id="PF02902">
    <property type="entry name" value="Peptidase_C48"/>
    <property type="match status" value="1"/>
</dbReference>
<protein>
    <recommendedName>
        <fullName evidence="4">Ubiquitin-like protease family profile domain-containing protein</fullName>
    </recommendedName>
</protein>
<keyword evidence="1" id="KW-0645">Protease</keyword>
<dbReference type="AlphaFoldDB" id="A0A6C0ITD8"/>
<dbReference type="EMBL" id="MN740234">
    <property type="protein sequence ID" value="QHT95087.1"/>
    <property type="molecule type" value="Genomic_DNA"/>
</dbReference>
<evidence type="ECO:0000256" key="3">
    <source>
        <dbReference type="SAM" id="MobiDB-lite"/>
    </source>
</evidence>
<evidence type="ECO:0000259" key="4">
    <source>
        <dbReference type="PROSITE" id="PS50600"/>
    </source>
</evidence>
<dbReference type="InterPro" id="IPR003653">
    <property type="entry name" value="Peptidase_C48_C"/>
</dbReference>
<dbReference type="Gene3D" id="3.40.395.10">
    <property type="entry name" value="Adenoviral Proteinase, Chain A"/>
    <property type="match status" value="1"/>
</dbReference>
<organism evidence="5">
    <name type="scientific">viral metagenome</name>
    <dbReference type="NCBI Taxonomy" id="1070528"/>
    <lineage>
        <taxon>unclassified sequences</taxon>
        <taxon>metagenomes</taxon>
        <taxon>organismal metagenomes</taxon>
    </lineage>
</organism>
<keyword evidence="2" id="KW-0378">Hydrolase</keyword>
<evidence type="ECO:0000256" key="1">
    <source>
        <dbReference type="ARBA" id="ARBA00022670"/>
    </source>
</evidence>
<evidence type="ECO:0000256" key="2">
    <source>
        <dbReference type="ARBA" id="ARBA00022801"/>
    </source>
</evidence>
<dbReference type="PROSITE" id="PS50600">
    <property type="entry name" value="ULP_PROTEASE"/>
    <property type="match status" value="1"/>
</dbReference>
<reference evidence="5" key="1">
    <citation type="journal article" date="2020" name="Nature">
        <title>Giant virus diversity and host interactions through global metagenomics.</title>
        <authorList>
            <person name="Schulz F."/>
            <person name="Roux S."/>
            <person name="Paez-Espino D."/>
            <person name="Jungbluth S."/>
            <person name="Walsh D.A."/>
            <person name="Denef V.J."/>
            <person name="McMahon K.D."/>
            <person name="Konstantinidis K.T."/>
            <person name="Eloe-Fadrosh E.A."/>
            <person name="Kyrpides N.C."/>
            <person name="Woyke T."/>
        </authorList>
    </citation>
    <scope>NUCLEOTIDE SEQUENCE</scope>
    <source>
        <strain evidence="5">GVMAG-M-3300024261-37</strain>
    </source>
</reference>
<feature type="domain" description="Ubiquitin-like protease family profile" evidence="4">
    <location>
        <begin position="141"/>
        <end position="310"/>
    </location>
</feature>
<sequence>MSSMNNGIATIKHTISNFLNGGKKTRRKKRRKKNKRKKRKTKRRKKKTRRKKYTRRLPNVKEILSDKCSPKKKGDILKFTCYTKASLYKLKNIWNARHSDAKIKTNDPKEIWKYLSSHMANTCERESCWLKKNWINQKLPKNILNNTFAPEQPNEWKKKPAEWLTSIDILDVMKQYEKTYKNFEFLGPSPVDFDTHKLYGECVWEELCKFSLKDMINKGKTQIGIVFNTDKHTEPGSHWVAMFIDSKKKNIYYFDSYADDAPDEIRALGKRMQKQSDAFGKKYEYIENKKRHQWSNSECGMYCLHFIIELLKGTSFKTIESKRIDDKFMKKLRNIYFNKI</sequence>
<dbReference type="SUPFAM" id="SSF54001">
    <property type="entry name" value="Cysteine proteinases"/>
    <property type="match status" value="1"/>
</dbReference>
<dbReference type="GO" id="GO:0008234">
    <property type="term" value="F:cysteine-type peptidase activity"/>
    <property type="evidence" value="ECO:0007669"/>
    <property type="project" value="InterPro"/>
</dbReference>
<name>A0A6C0ITD8_9ZZZZ</name>
<dbReference type="InterPro" id="IPR038765">
    <property type="entry name" value="Papain-like_cys_pep_sf"/>
</dbReference>
<proteinExistence type="predicted"/>
<evidence type="ECO:0000313" key="5">
    <source>
        <dbReference type="EMBL" id="QHT95087.1"/>
    </source>
</evidence>
<feature type="region of interest" description="Disordered" evidence="3">
    <location>
        <begin position="20"/>
        <end position="56"/>
    </location>
</feature>